<keyword evidence="2" id="KW-1133">Transmembrane helix</keyword>
<feature type="region of interest" description="Disordered" evidence="1">
    <location>
        <begin position="1"/>
        <end position="37"/>
    </location>
</feature>
<dbReference type="Pfam" id="PF22669">
    <property type="entry name" value="Exo_endo_phos2"/>
    <property type="match status" value="1"/>
</dbReference>
<feature type="transmembrane region" description="Helical" evidence="2">
    <location>
        <begin position="626"/>
        <end position="649"/>
    </location>
</feature>
<protein>
    <submittedName>
        <fullName evidence="4">Inositol phosphatase</fullName>
    </submittedName>
</protein>
<evidence type="ECO:0000313" key="4">
    <source>
        <dbReference type="EMBL" id="UKK00866.2"/>
    </source>
</evidence>
<evidence type="ECO:0000256" key="1">
    <source>
        <dbReference type="SAM" id="MobiDB-lite"/>
    </source>
</evidence>
<dbReference type="SMART" id="SM00128">
    <property type="entry name" value="IPPc"/>
    <property type="match status" value="1"/>
</dbReference>
<feature type="compositionally biased region" description="Low complexity" evidence="1">
    <location>
        <begin position="1"/>
        <end position="16"/>
    </location>
</feature>
<dbReference type="PANTHER" id="PTHR11200">
    <property type="entry name" value="INOSITOL 5-PHOSPHATASE"/>
    <property type="match status" value="1"/>
</dbReference>
<evidence type="ECO:0000256" key="2">
    <source>
        <dbReference type="SAM" id="Phobius"/>
    </source>
</evidence>
<feature type="domain" description="Inositol polyphosphate-related phosphatase" evidence="3">
    <location>
        <begin position="72"/>
        <end position="423"/>
    </location>
</feature>
<name>A0A976QTM1_THEOR</name>
<accession>A0A976QTM1</accession>
<dbReference type="AlphaFoldDB" id="A0A976QTM1"/>
<keyword evidence="2" id="KW-0812">Transmembrane</keyword>
<proteinExistence type="predicted"/>
<dbReference type="GO" id="GO:0004439">
    <property type="term" value="F:phosphatidylinositol-4,5-bisphosphate 5-phosphatase activity"/>
    <property type="evidence" value="ECO:0007669"/>
    <property type="project" value="TreeGrafter"/>
</dbReference>
<gene>
    <name evidence="4" type="ORF">MACK_000940</name>
</gene>
<dbReference type="InterPro" id="IPR000300">
    <property type="entry name" value="IPPc"/>
</dbReference>
<dbReference type="EMBL" id="CP056069">
    <property type="protein sequence ID" value="UKK00866.2"/>
    <property type="molecule type" value="Genomic_DNA"/>
</dbReference>
<evidence type="ECO:0000259" key="3">
    <source>
        <dbReference type="SMART" id="SM00128"/>
    </source>
</evidence>
<dbReference type="SUPFAM" id="SSF56219">
    <property type="entry name" value="DNase I-like"/>
    <property type="match status" value="1"/>
</dbReference>
<dbReference type="Proteomes" id="UP000244811">
    <property type="component" value="Chromosome 1"/>
</dbReference>
<dbReference type="GO" id="GO:0046856">
    <property type="term" value="P:phosphatidylinositol dephosphorylation"/>
    <property type="evidence" value="ECO:0007669"/>
    <property type="project" value="InterPro"/>
</dbReference>
<dbReference type="Gene3D" id="3.60.10.10">
    <property type="entry name" value="Endonuclease/exonuclease/phosphatase"/>
    <property type="match status" value="1"/>
</dbReference>
<sequence>METTINNNTDSSNTKSIGTNDTNCTNRASSNITESNSKDAGKKRFSLLTLFKKVDKKLAVISLGDNTDKTSDPIRIFVGTWNMGFKKIEQKDITNQVECTCLPTKRGCTCLSQYNDPLRDWIDLNYDIYLITLQESVSPNFFKIISNYLERSNRTLVKIDIKNDRIMGFGEGAYVSRKMTIISAWINKKLLDEGLVKIGCSRQVYLSSYNRSKGVVCFQMKIYEQILCFIGGHMPSDYMERQKGCQTVLEKLASMFGANESLTFKDVFHHVIWAGDFNFKLMVALEKVMEHIQKGTLSSLIRYDEFYLASSPLKDKKFREDVITFDPTYKKKENRNALNKENKDWFMNEYAISDTKWYGNYNTQRIPSWTDRILKWSDESMESCLQIEPKTYKPALPNRKTVLLYSDHTPISCGYSLRPVSKSLVPPVKLNLVLGTNSILFGPGYPSRFTCSSDAYGLEGTKFQLPKEVADKIINSNPDTTRYVEIPEEIGIERELVESALTLFDESLNLKVGLNYPSIYFDLQKHMAKEYVSSQTTLSSLNTLRAVTYIINTLRSFAKLSHTKYGNKESEEAKYALCSAIVYTKVADKLETSRAKQLEKIKAESKRITHNLNELSRVKSTGKMSLFLSAAHFSTTITVVVVLLISTLFSAI</sequence>
<dbReference type="InterPro" id="IPR036691">
    <property type="entry name" value="Endo/exonu/phosph_ase_sf"/>
</dbReference>
<dbReference type="PANTHER" id="PTHR11200:SF275">
    <property type="entry name" value="LD06095P"/>
    <property type="match status" value="1"/>
</dbReference>
<organism evidence="4 5">
    <name type="scientific">Theileria orientalis</name>
    <dbReference type="NCBI Taxonomy" id="68886"/>
    <lineage>
        <taxon>Eukaryota</taxon>
        <taxon>Sar</taxon>
        <taxon>Alveolata</taxon>
        <taxon>Apicomplexa</taxon>
        <taxon>Aconoidasida</taxon>
        <taxon>Piroplasmida</taxon>
        <taxon>Theileriidae</taxon>
        <taxon>Theileria</taxon>
    </lineage>
</organism>
<reference evidence="4" key="1">
    <citation type="submission" date="2022-07" db="EMBL/GenBank/DDBJ databases">
        <title>Evaluation of T. orientalis genome assembly methods using nanopore sequencing and analysis of variation between genomes.</title>
        <authorList>
            <person name="Yam J."/>
            <person name="Micallef M.L."/>
            <person name="Liu M."/>
            <person name="Djordjevic S.P."/>
            <person name="Bogema D.R."/>
            <person name="Jenkins C."/>
        </authorList>
    </citation>
    <scope>NUCLEOTIDE SEQUENCE</scope>
    <source>
        <strain evidence="4">Goon Nure</strain>
    </source>
</reference>
<dbReference type="InterPro" id="IPR046985">
    <property type="entry name" value="IP5"/>
</dbReference>
<evidence type="ECO:0000313" key="5">
    <source>
        <dbReference type="Proteomes" id="UP000244811"/>
    </source>
</evidence>
<keyword evidence="2" id="KW-0472">Membrane</keyword>
<feature type="compositionally biased region" description="Polar residues" evidence="1">
    <location>
        <begin position="17"/>
        <end position="35"/>
    </location>
</feature>